<gene>
    <name evidence="1" type="ORF">ACFQ4H_09780</name>
</gene>
<accession>A0ABW3YCK2</accession>
<dbReference type="RefSeq" id="WP_377569408.1">
    <property type="nucleotide sequence ID" value="NZ_JBHTMP010000011.1"/>
</dbReference>
<protein>
    <submittedName>
        <fullName evidence="1">Uncharacterized protein</fullName>
    </submittedName>
</protein>
<keyword evidence="2" id="KW-1185">Reference proteome</keyword>
<proteinExistence type="predicted"/>
<comment type="caution">
    <text evidence="1">The sequence shown here is derived from an EMBL/GenBank/DDBJ whole genome shotgun (WGS) entry which is preliminary data.</text>
</comment>
<dbReference type="EMBL" id="JBHTMP010000011">
    <property type="protein sequence ID" value="MFD1321377.1"/>
    <property type="molecule type" value="Genomic_DNA"/>
</dbReference>
<name>A0ABW3YCK2_9ACTN</name>
<evidence type="ECO:0000313" key="2">
    <source>
        <dbReference type="Proteomes" id="UP001597260"/>
    </source>
</evidence>
<organism evidence="1 2">
    <name type="scientific">Micromonospora sonneratiae</name>
    <dbReference type="NCBI Taxonomy" id="1184706"/>
    <lineage>
        <taxon>Bacteria</taxon>
        <taxon>Bacillati</taxon>
        <taxon>Actinomycetota</taxon>
        <taxon>Actinomycetes</taxon>
        <taxon>Micromonosporales</taxon>
        <taxon>Micromonosporaceae</taxon>
        <taxon>Micromonospora</taxon>
    </lineage>
</organism>
<sequence length="214" mass="23070">MAVVAARSVADGDDSQLSRAANRHLARVDSLDAINRLVGGSAPPGAFLELLEGLPLETVDDGRLVDLARLLLGRLPLADAPPETEDSLDSPARREFRICNHAVAMLATRGLATELKVLAEGQSPQAQALVRHHLRQARQVAADSAQAYPGPTGLLDLLGRSDPRLIRNSGDLIGVLLEHLDDLQHELSHNNGFRDLWSPDGQKLGAEDDITDWL</sequence>
<reference evidence="2" key="1">
    <citation type="journal article" date="2019" name="Int. J. Syst. Evol. Microbiol.">
        <title>The Global Catalogue of Microorganisms (GCM) 10K type strain sequencing project: providing services to taxonomists for standard genome sequencing and annotation.</title>
        <authorList>
            <consortium name="The Broad Institute Genomics Platform"/>
            <consortium name="The Broad Institute Genome Sequencing Center for Infectious Disease"/>
            <person name="Wu L."/>
            <person name="Ma J."/>
        </authorList>
    </citation>
    <scope>NUCLEOTIDE SEQUENCE [LARGE SCALE GENOMIC DNA]</scope>
    <source>
        <strain evidence="2">JCM 31037</strain>
    </source>
</reference>
<evidence type="ECO:0000313" key="1">
    <source>
        <dbReference type="EMBL" id="MFD1321377.1"/>
    </source>
</evidence>
<dbReference type="Proteomes" id="UP001597260">
    <property type="component" value="Unassembled WGS sequence"/>
</dbReference>